<proteinExistence type="predicted"/>
<organism evidence="2">
    <name type="scientific">Siphoviridae sp. ctABi4</name>
    <dbReference type="NCBI Taxonomy" id="2823566"/>
    <lineage>
        <taxon>Viruses</taxon>
        <taxon>Duplodnaviria</taxon>
        <taxon>Heunggongvirae</taxon>
        <taxon>Uroviricota</taxon>
        <taxon>Caudoviricetes</taxon>
    </lineage>
</organism>
<evidence type="ECO:0000259" key="1">
    <source>
        <dbReference type="Pfam" id="PF10543"/>
    </source>
</evidence>
<name>A0A8S5LFH4_9CAUD</name>
<dbReference type="InterPro" id="IPR018873">
    <property type="entry name" value="KilA-N_DNA-bd_domain"/>
</dbReference>
<sequence length="189" mass="21715">MKAMEYKGQKVITTAMLAEAYGTSTSYISNNFSRNKSKFVEGKHYFYLDGEEFKEFKTSHLKDEWLKRASHLYLWTERGANHHCKILDTDKAWEQFENLEETYFRVKEAVNAFVSPDTVKYLNGVANYLRIQRAIMKDKGCTPLEIAQMDKLTCDTYGIPVPDSLSAPKAYEQLAIAGITQKKLEAKNS</sequence>
<dbReference type="Pfam" id="PF10543">
    <property type="entry name" value="ORF6N"/>
    <property type="match status" value="1"/>
</dbReference>
<protein>
    <recommendedName>
        <fullName evidence="1">KilA-N DNA-binding domain-containing protein</fullName>
    </recommendedName>
</protein>
<accession>A0A8S5LFH4</accession>
<dbReference type="EMBL" id="BK014705">
    <property type="protein sequence ID" value="DAD68593.1"/>
    <property type="molecule type" value="Genomic_DNA"/>
</dbReference>
<reference evidence="2" key="1">
    <citation type="journal article" date="2021" name="Proc. Natl. Acad. Sci. U.S.A.">
        <title>A Catalog of Tens of Thousands of Viruses from Human Metagenomes Reveals Hidden Associations with Chronic Diseases.</title>
        <authorList>
            <person name="Tisza M.J."/>
            <person name="Buck C.B."/>
        </authorList>
    </citation>
    <scope>NUCLEOTIDE SEQUENCE</scope>
    <source>
        <strain evidence="2">CtABi4</strain>
    </source>
</reference>
<feature type="domain" description="KilA-N DNA-binding" evidence="1">
    <location>
        <begin position="2"/>
        <end position="86"/>
    </location>
</feature>
<evidence type="ECO:0000313" key="2">
    <source>
        <dbReference type="EMBL" id="DAD68593.1"/>
    </source>
</evidence>